<accession>A0A5B8XQ17</accession>
<dbReference type="AlphaFoldDB" id="A0A5B8XQ17"/>
<feature type="domain" description="ASPIC/UnbV" evidence="2">
    <location>
        <begin position="576"/>
        <end position="629"/>
    </location>
</feature>
<organism evidence="3 4">
    <name type="scientific">Microvenator marinus</name>
    <dbReference type="NCBI Taxonomy" id="2600177"/>
    <lineage>
        <taxon>Bacteria</taxon>
        <taxon>Deltaproteobacteria</taxon>
        <taxon>Bradymonadales</taxon>
        <taxon>Microvenatoraceae</taxon>
        <taxon>Microvenator</taxon>
    </lineage>
</organism>
<dbReference type="OrthoDB" id="5287961at2"/>
<dbReference type="Pfam" id="PF13517">
    <property type="entry name" value="FG-GAP_3"/>
    <property type="match status" value="2"/>
</dbReference>
<evidence type="ECO:0000313" key="3">
    <source>
        <dbReference type="EMBL" id="QED27614.1"/>
    </source>
</evidence>
<dbReference type="InterPro" id="IPR027039">
    <property type="entry name" value="Crtac1"/>
</dbReference>
<dbReference type="KEGG" id="bbae:FRD01_10255"/>
<dbReference type="InterPro" id="IPR013517">
    <property type="entry name" value="FG-GAP"/>
</dbReference>
<dbReference type="Pfam" id="PF07593">
    <property type="entry name" value="UnbV_ASPIC"/>
    <property type="match status" value="1"/>
</dbReference>
<dbReference type="EMBL" id="CP042467">
    <property type="protein sequence ID" value="QED27614.1"/>
    <property type="molecule type" value="Genomic_DNA"/>
</dbReference>
<sequence>MYQRAQVQSRREKVKKFFVLALGLGLWACSDSEKDGPPPEGMDAGSDACLDCEDAGADSGPDLGVECGPTEPWQPGGTAVFRDVSEEWGLKGIQAVGSRISVADYDSDGRPDIFVRRSGRDDFGENRRAWLLRNTGSGFEDTTQASGILAPRFTPPEGRPAEVAVFGDMDNDGDLDAVTGFTNDGTEFEGIEIMMNQGDGTFALGELYPFHQGQTPFVVGGISLADIDLDGHLDIWIGMGAPGGVPAQDQLWVRNGDNYEDQTLSWGVATQDWTLNALNLGRAHSNAWSTAACNLGGDRCPELMAASYGRAPNHLWWSNSRVYENQSVSSGYAFDENQDWTASHSARCFCDANPEAEGCDTAPDPIYSCASYRPWDHSSDRQPFRLGGNSGTTVCADLNNDGLLDLVTTEIVHWDVGANSDPSDLLYNNGDGTFTRRGAELGLVKDHASVPWDDGDITAAVFDFDNDGRNDVLIASTDYPGTRAHLYWQRPDGTFEKLAPELGIDMKSAHGVAVADFDGDGDLDLIVGHSANRCSSGDHCYPAGERHVRIFENTVGQDRNWVKVKLEGSEGVNRAAIGAQVTVDTGDLKMVQEVGGGHGHYGLQNELTLHFGVGDAKEVDITVDWPSNDAPALSKRVPAECTQLNTLGTNR</sequence>
<name>A0A5B8XQ17_9DELT</name>
<protein>
    <submittedName>
        <fullName evidence="3">CRTAC1 family protein</fullName>
    </submittedName>
</protein>
<dbReference type="Gene3D" id="2.130.10.130">
    <property type="entry name" value="Integrin alpha, N-terminal"/>
    <property type="match status" value="2"/>
</dbReference>
<dbReference type="Proteomes" id="UP000321595">
    <property type="component" value="Chromosome"/>
</dbReference>
<proteinExistence type="predicted"/>
<dbReference type="SUPFAM" id="SSF69318">
    <property type="entry name" value="Integrin alpha N-terminal domain"/>
    <property type="match status" value="2"/>
</dbReference>
<reference evidence="3 4" key="1">
    <citation type="submission" date="2019-08" db="EMBL/GenBank/DDBJ databases">
        <authorList>
            <person name="Liang Q."/>
        </authorList>
    </citation>
    <scope>NUCLEOTIDE SEQUENCE [LARGE SCALE GENOMIC DNA]</scope>
    <source>
        <strain evidence="3 4">V1718</strain>
    </source>
</reference>
<keyword evidence="4" id="KW-1185">Reference proteome</keyword>
<evidence type="ECO:0000313" key="4">
    <source>
        <dbReference type="Proteomes" id="UP000321595"/>
    </source>
</evidence>
<evidence type="ECO:0000256" key="1">
    <source>
        <dbReference type="ARBA" id="ARBA00022729"/>
    </source>
</evidence>
<keyword evidence="1" id="KW-0732">Signal</keyword>
<dbReference type="InterPro" id="IPR011519">
    <property type="entry name" value="UnbV_ASPIC"/>
</dbReference>
<dbReference type="InterPro" id="IPR028994">
    <property type="entry name" value="Integrin_alpha_N"/>
</dbReference>
<dbReference type="PANTHER" id="PTHR16026:SF0">
    <property type="entry name" value="CARTILAGE ACIDIC PROTEIN 1"/>
    <property type="match status" value="1"/>
</dbReference>
<evidence type="ECO:0000259" key="2">
    <source>
        <dbReference type="Pfam" id="PF07593"/>
    </source>
</evidence>
<gene>
    <name evidence="3" type="ORF">FRD01_10255</name>
</gene>
<dbReference type="PANTHER" id="PTHR16026">
    <property type="entry name" value="CARTILAGE ACIDIC PROTEIN 1"/>
    <property type="match status" value="1"/>
</dbReference>